<gene>
    <name evidence="1" type="ORF">BN1723_018779</name>
</gene>
<accession>A0A0G4N293</accession>
<sequence>MFEDCRGAVGEAQKL</sequence>
<reference evidence="2" key="1">
    <citation type="submission" date="2015-05" db="EMBL/GenBank/DDBJ databases">
        <authorList>
            <person name="Fogelqvist Johan"/>
        </authorList>
    </citation>
    <scope>NUCLEOTIDE SEQUENCE [LARGE SCALE GENOMIC DNA]</scope>
</reference>
<proteinExistence type="predicted"/>
<name>A0A0G4N293_VERLO</name>
<evidence type="ECO:0000313" key="2">
    <source>
        <dbReference type="Proteomes" id="UP000045706"/>
    </source>
</evidence>
<dbReference type="EMBL" id="CVQI01032160">
    <property type="protein sequence ID" value="CRK40567.1"/>
    <property type="molecule type" value="Genomic_DNA"/>
</dbReference>
<protein>
    <submittedName>
        <fullName evidence="1">Uncharacterized protein</fullName>
    </submittedName>
</protein>
<feature type="non-terminal residue" evidence="1">
    <location>
        <position position="15"/>
    </location>
</feature>
<dbReference type="Proteomes" id="UP000045706">
    <property type="component" value="Unassembled WGS sequence"/>
</dbReference>
<evidence type="ECO:0000313" key="1">
    <source>
        <dbReference type="EMBL" id="CRK40567.1"/>
    </source>
</evidence>
<organism evidence="1 2">
    <name type="scientific">Verticillium longisporum</name>
    <name type="common">Verticillium dahliae var. longisporum</name>
    <dbReference type="NCBI Taxonomy" id="100787"/>
    <lineage>
        <taxon>Eukaryota</taxon>
        <taxon>Fungi</taxon>
        <taxon>Dikarya</taxon>
        <taxon>Ascomycota</taxon>
        <taxon>Pezizomycotina</taxon>
        <taxon>Sordariomycetes</taxon>
        <taxon>Hypocreomycetidae</taxon>
        <taxon>Glomerellales</taxon>
        <taxon>Plectosphaerellaceae</taxon>
        <taxon>Verticillium</taxon>
    </lineage>
</organism>